<dbReference type="EMBL" id="JAQQAL010000032">
    <property type="protein sequence ID" value="MDC7227750.1"/>
    <property type="molecule type" value="Genomic_DNA"/>
</dbReference>
<keyword evidence="2 4" id="KW-1133">Transmembrane helix</keyword>
<sequence>MKNAESPFTRASRAQRLSYSGFMIHGIFLALAVTFTEVNTVLPALIIQSGGSDIHIGILTTIMIGLPLISQLLFSPFLQSRKQKKPFLLAGIYARMSAFYLIGFLLFSSEAFSTGFILLMVYVGLILFTLSGAFAGITYVSLIGSTIPQSLRSRFFLNKQFFWSIGVFLSGLLTRYIISAENGMSRYGLLFTMAASMLALASAGFWMIREQPVDNIESKPVRISIFSSMFTILKNDRTFRNYAITANLLSSSIVLIPFYMKIFMSTYPIDNNFIGTIVLLQTGGMILANLIWPRVVKPLGFKGMMRIQSVMGFTMPLLLTAAVGVGLSYQVIYVIAPLLGAMAGAQKMSGEAVLVQISPDDKRALYSGIYGALNLTSAIFPLLIAAILSAASWQVVFPAVSLLPLAALLSIKRMVCPIDIKKL</sequence>
<feature type="domain" description="Major facilitator superfamily (MFS) profile" evidence="5">
    <location>
        <begin position="238"/>
        <end position="423"/>
    </location>
</feature>
<feature type="transmembrane region" description="Helical" evidence="4">
    <location>
        <begin position="119"/>
        <end position="140"/>
    </location>
</feature>
<name>A0AAJ1MNH0_9SPIO</name>
<feature type="transmembrane region" description="Helical" evidence="4">
    <location>
        <begin position="161"/>
        <end position="178"/>
    </location>
</feature>
<organism evidence="6 7">
    <name type="scientific">Candidatus Thalassospirochaeta sargassi</name>
    <dbReference type="NCBI Taxonomy" id="3119039"/>
    <lineage>
        <taxon>Bacteria</taxon>
        <taxon>Pseudomonadati</taxon>
        <taxon>Spirochaetota</taxon>
        <taxon>Spirochaetia</taxon>
        <taxon>Spirochaetales</taxon>
        <taxon>Spirochaetaceae</taxon>
        <taxon>Candidatus Thalassospirochaeta</taxon>
    </lineage>
</organism>
<evidence type="ECO:0000256" key="1">
    <source>
        <dbReference type="ARBA" id="ARBA00022692"/>
    </source>
</evidence>
<dbReference type="InterPro" id="IPR020846">
    <property type="entry name" value="MFS_dom"/>
</dbReference>
<dbReference type="Gene3D" id="1.20.1250.20">
    <property type="entry name" value="MFS general substrate transporter like domains"/>
    <property type="match status" value="1"/>
</dbReference>
<dbReference type="PROSITE" id="PS50850">
    <property type="entry name" value="MFS"/>
    <property type="match status" value="1"/>
</dbReference>
<dbReference type="InterPro" id="IPR036259">
    <property type="entry name" value="MFS_trans_sf"/>
</dbReference>
<gene>
    <name evidence="6" type="ORF">PQJ61_13380</name>
</gene>
<evidence type="ECO:0000256" key="4">
    <source>
        <dbReference type="SAM" id="Phobius"/>
    </source>
</evidence>
<dbReference type="PANTHER" id="PTHR23526">
    <property type="entry name" value="INTEGRAL MEMBRANE TRANSPORT PROTEIN-RELATED"/>
    <property type="match status" value="1"/>
</dbReference>
<reference evidence="6 7" key="1">
    <citation type="submission" date="2022-12" db="EMBL/GenBank/DDBJ databases">
        <title>Metagenome assembled genome from gulf of manar.</title>
        <authorList>
            <person name="Kohli P."/>
            <person name="Pk S."/>
            <person name="Venkata Ramana C."/>
            <person name="Sasikala C."/>
        </authorList>
    </citation>
    <scope>NUCLEOTIDE SEQUENCE [LARGE SCALE GENOMIC DNA]</scope>
    <source>
        <strain evidence="6">JB008</strain>
    </source>
</reference>
<evidence type="ECO:0000313" key="7">
    <source>
        <dbReference type="Proteomes" id="UP001221217"/>
    </source>
</evidence>
<dbReference type="InterPro" id="IPR052528">
    <property type="entry name" value="Sugar_transport-like"/>
</dbReference>
<feature type="transmembrane region" description="Helical" evidence="4">
    <location>
        <begin position="54"/>
        <end position="74"/>
    </location>
</feature>
<dbReference type="Proteomes" id="UP001221217">
    <property type="component" value="Unassembled WGS sequence"/>
</dbReference>
<keyword evidence="1 4" id="KW-0812">Transmembrane</keyword>
<feature type="transmembrane region" description="Helical" evidence="4">
    <location>
        <begin position="184"/>
        <end position="208"/>
    </location>
</feature>
<evidence type="ECO:0000256" key="2">
    <source>
        <dbReference type="ARBA" id="ARBA00022989"/>
    </source>
</evidence>
<dbReference type="GO" id="GO:0022857">
    <property type="term" value="F:transmembrane transporter activity"/>
    <property type="evidence" value="ECO:0007669"/>
    <property type="project" value="InterPro"/>
</dbReference>
<feature type="transmembrane region" description="Helical" evidence="4">
    <location>
        <begin position="239"/>
        <end position="260"/>
    </location>
</feature>
<dbReference type="CDD" id="cd06174">
    <property type="entry name" value="MFS"/>
    <property type="match status" value="1"/>
</dbReference>
<proteinExistence type="predicted"/>
<feature type="transmembrane region" description="Helical" evidence="4">
    <location>
        <begin position="327"/>
        <end position="345"/>
    </location>
</feature>
<protein>
    <submittedName>
        <fullName evidence="6">MFS transporter</fullName>
    </submittedName>
</protein>
<comment type="caution">
    <text evidence="6">The sequence shown here is derived from an EMBL/GenBank/DDBJ whole genome shotgun (WGS) entry which is preliminary data.</text>
</comment>
<feature type="transmembrane region" description="Helical" evidence="4">
    <location>
        <begin position="21"/>
        <end position="42"/>
    </location>
</feature>
<accession>A0AAJ1MNH0</accession>
<dbReference type="PANTHER" id="PTHR23526:SF1">
    <property type="entry name" value="MAJOR FACILITATOR SUPERFAMILY MFS_1"/>
    <property type="match status" value="1"/>
</dbReference>
<evidence type="ECO:0000256" key="3">
    <source>
        <dbReference type="ARBA" id="ARBA00023136"/>
    </source>
</evidence>
<feature type="transmembrane region" description="Helical" evidence="4">
    <location>
        <begin position="365"/>
        <end position="387"/>
    </location>
</feature>
<evidence type="ECO:0000259" key="5">
    <source>
        <dbReference type="PROSITE" id="PS50850"/>
    </source>
</evidence>
<evidence type="ECO:0000313" key="6">
    <source>
        <dbReference type="EMBL" id="MDC7227750.1"/>
    </source>
</evidence>
<keyword evidence="3 4" id="KW-0472">Membrane</keyword>
<dbReference type="SUPFAM" id="SSF103473">
    <property type="entry name" value="MFS general substrate transporter"/>
    <property type="match status" value="1"/>
</dbReference>
<feature type="transmembrane region" description="Helical" evidence="4">
    <location>
        <begin position="272"/>
        <end position="292"/>
    </location>
</feature>
<dbReference type="AlphaFoldDB" id="A0AAJ1MNH0"/>